<dbReference type="EMBL" id="BCTB01000017">
    <property type="protein sequence ID" value="GAT15457.1"/>
    <property type="molecule type" value="Genomic_DNA"/>
</dbReference>
<name>A0A100XF17_MYCTH</name>
<dbReference type="STRING" id="1797.RMCT_2427"/>
<sequence>MAQKWQDLSPVQRRVVAVLATVQLALALAAWIDLARRPADRVNGSKVKWAAVIGINFVGPLRYFTKGRISGR</sequence>
<proteinExistence type="predicted"/>
<protein>
    <recommendedName>
        <fullName evidence="4">Cardiolipin synthase N-terminal domain-containing protein</fullName>
    </recommendedName>
</protein>
<dbReference type="Proteomes" id="UP000069654">
    <property type="component" value="Unassembled WGS sequence"/>
</dbReference>
<feature type="transmembrane region" description="Helical" evidence="1">
    <location>
        <begin position="15"/>
        <end position="35"/>
    </location>
</feature>
<keyword evidence="1" id="KW-0812">Transmembrane</keyword>
<reference evidence="3" key="2">
    <citation type="submission" date="2016-02" db="EMBL/GenBank/DDBJ databases">
        <title>Draft genome sequence of five rapidly growing Mycobacterium species.</title>
        <authorList>
            <person name="Katahira K."/>
            <person name="Gotou Y."/>
            <person name="Iida K."/>
            <person name="Ogura Y."/>
            <person name="Hayashi T."/>
        </authorList>
    </citation>
    <scope>NUCLEOTIDE SEQUENCE [LARGE SCALE GENOMIC DNA]</scope>
    <source>
        <strain evidence="3">JCM6362</strain>
    </source>
</reference>
<evidence type="ECO:0000313" key="3">
    <source>
        <dbReference type="Proteomes" id="UP000069654"/>
    </source>
</evidence>
<comment type="caution">
    <text evidence="2">The sequence shown here is derived from an EMBL/GenBank/DDBJ whole genome shotgun (WGS) entry which is preliminary data.</text>
</comment>
<reference evidence="2 3" key="1">
    <citation type="journal article" date="2016" name="Genome Announc.">
        <title>Draft Genome Sequences of Five Rapidly Growing Mycobacterium Species, M. thermoresistibile, M. fortuitum subsp. acetamidolyticum, M. canariasense, M. brisbanense, and M. novocastrense.</title>
        <authorList>
            <person name="Katahira K."/>
            <person name="Ogura Y."/>
            <person name="Gotoh Y."/>
            <person name="Hayashi T."/>
        </authorList>
    </citation>
    <scope>NUCLEOTIDE SEQUENCE [LARGE SCALE GENOMIC DNA]</scope>
    <source>
        <strain evidence="2 3">JCM6362</strain>
    </source>
</reference>
<evidence type="ECO:0008006" key="4">
    <source>
        <dbReference type="Google" id="ProtNLM"/>
    </source>
</evidence>
<dbReference type="OMA" id="FVGPIAY"/>
<evidence type="ECO:0000313" key="2">
    <source>
        <dbReference type="EMBL" id="GAT15457.1"/>
    </source>
</evidence>
<organism evidence="2 3">
    <name type="scientific">Mycolicibacterium thermoresistibile</name>
    <name type="common">Mycobacterium thermoresistibile</name>
    <dbReference type="NCBI Taxonomy" id="1797"/>
    <lineage>
        <taxon>Bacteria</taxon>
        <taxon>Bacillati</taxon>
        <taxon>Actinomycetota</taxon>
        <taxon>Actinomycetes</taxon>
        <taxon>Mycobacteriales</taxon>
        <taxon>Mycobacteriaceae</taxon>
        <taxon>Mycolicibacterium</taxon>
    </lineage>
</organism>
<dbReference type="RefSeq" id="WP_003927858.1">
    <property type="nucleotide sequence ID" value="NZ_BCTB01000017.1"/>
</dbReference>
<dbReference type="AlphaFoldDB" id="A0A100XF17"/>
<dbReference type="OrthoDB" id="5125307at2"/>
<evidence type="ECO:0000256" key="1">
    <source>
        <dbReference type="SAM" id="Phobius"/>
    </source>
</evidence>
<keyword evidence="1" id="KW-1133">Transmembrane helix</keyword>
<gene>
    <name evidence="2" type="ORF">RMCT_2427</name>
</gene>
<accession>A0A100XF17</accession>
<keyword evidence="1" id="KW-0472">Membrane</keyword>